<sequence>MDRKKQIAALTDDEGERLLLAQACERLTRAEQRGIPAATVFLTPREQALLRQLLPQCRFWGGTPDAERAVAYWLPEYEDEDDYRENGPVACLRAAFFEENAVGHRDMLGALMGCGIRREAVGDLCLQPRQCDLFVTAELAPYLLDNLTSAGRAHLTLTRIAPSQADRPPQALQELRVTVSSPRLDSVISAAFHLSRGSAADAVAAGRVNLNDLPCLKPDRAVQENDTVSVRGLGKLRVLALGGLTKKGRLALTLGKYL</sequence>
<dbReference type="Pfam" id="PF17774">
    <property type="entry name" value="YlmH_RBD"/>
    <property type="match status" value="1"/>
</dbReference>
<reference evidence="3 4" key="1">
    <citation type="submission" date="2024-03" db="EMBL/GenBank/DDBJ databases">
        <title>Human intestinal bacterial collection.</title>
        <authorList>
            <person name="Pauvert C."/>
            <person name="Hitch T.C.A."/>
            <person name="Clavel T."/>
        </authorList>
    </citation>
    <scope>NUCLEOTIDE SEQUENCE [LARGE SCALE GENOMIC DNA]</scope>
    <source>
        <strain evidence="3 4">CLA-AA-H192</strain>
    </source>
</reference>
<gene>
    <name evidence="3" type="ORF">WMO66_12210</name>
</gene>
<comment type="caution">
    <text evidence="3">The sequence shown here is derived from an EMBL/GenBank/DDBJ whole genome shotgun (WGS) entry which is preliminary data.</text>
</comment>
<dbReference type="InterPro" id="IPR002942">
    <property type="entry name" value="S4_RNA-bd"/>
</dbReference>
<keyword evidence="1" id="KW-0694">RNA-binding</keyword>
<proteinExistence type="predicted"/>
<organism evidence="3 4">
    <name type="scientific">Faecousia intestinalis</name>
    <dbReference type="NCBI Taxonomy" id="3133167"/>
    <lineage>
        <taxon>Bacteria</taxon>
        <taxon>Bacillati</taxon>
        <taxon>Bacillota</taxon>
        <taxon>Clostridia</taxon>
        <taxon>Eubacteriales</taxon>
        <taxon>Oscillospiraceae</taxon>
        <taxon>Faecousia</taxon>
    </lineage>
</organism>
<evidence type="ECO:0000313" key="4">
    <source>
        <dbReference type="Proteomes" id="UP001491552"/>
    </source>
</evidence>
<dbReference type="InterPro" id="IPR036986">
    <property type="entry name" value="S4_RNA-bd_sf"/>
</dbReference>
<dbReference type="Proteomes" id="UP001491552">
    <property type="component" value="Unassembled WGS sequence"/>
</dbReference>
<dbReference type="InterPro" id="IPR012677">
    <property type="entry name" value="Nucleotide-bd_a/b_plait_sf"/>
</dbReference>
<keyword evidence="4" id="KW-1185">Reference proteome</keyword>
<dbReference type="Gene3D" id="3.30.70.330">
    <property type="match status" value="1"/>
</dbReference>
<evidence type="ECO:0000313" key="3">
    <source>
        <dbReference type="EMBL" id="MEQ2511995.1"/>
    </source>
</evidence>
<dbReference type="CDD" id="cd00165">
    <property type="entry name" value="S4"/>
    <property type="match status" value="1"/>
</dbReference>
<dbReference type="RefSeq" id="WP_349136698.1">
    <property type="nucleotide sequence ID" value="NZ_JBBMFF010000254.1"/>
</dbReference>
<evidence type="ECO:0000256" key="1">
    <source>
        <dbReference type="PROSITE-ProRule" id="PRU00182"/>
    </source>
</evidence>
<dbReference type="Gene3D" id="3.10.290.10">
    <property type="entry name" value="RNA-binding S4 domain"/>
    <property type="match status" value="1"/>
</dbReference>
<dbReference type="EMBL" id="JBBMFF010000254">
    <property type="protein sequence ID" value="MEQ2511995.1"/>
    <property type="molecule type" value="Genomic_DNA"/>
</dbReference>
<dbReference type="SMART" id="SM00363">
    <property type="entry name" value="S4"/>
    <property type="match status" value="1"/>
</dbReference>
<evidence type="ECO:0000259" key="2">
    <source>
        <dbReference type="SMART" id="SM00363"/>
    </source>
</evidence>
<dbReference type="SUPFAM" id="SSF55174">
    <property type="entry name" value="Alpha-L RNA-binding motif"/>
    <property type="match status" value="1"/>
</dbReference>
<accession>A0ABV1G9D0</accession>
<name>A0ABV1G9D0_9FIRM</name>
<dbReference type="Gene3D" id="3.30.1370.160">
    <property type="match status" value="1"/>
</dbReference>
<dbReference type="PROSITE" id="PS50889">
    <property type="entry name" value="S4"/>
    <property type="match status" value="1"/>
</dbReference>
<dbReference type="InterPro" id="IPR040591">
    <property type="entry name" value="RqcP2_RBD"/>
</dbReference>
<feature type="domain" description="RNA-binding S4" evidence="2">
    <location>
        <begin position="182"/>
        <end position="244"/>
    </location>
</feature>
<protein>
    <submittedName>
        <fullName evidence="3">YlmH/Sll1252 family protein</fullName>
    </submittedName>
</protein>